<name>A0A550C950_9AGAR</name>
<reference evidence="13 14" key="1">
    <citation type="journal article" date="2019" name="New Phytol.">
        <title>Comparative genomics reveals unique wood-decay strategies and fruiting body development in the Schizophyllaceae.</title>
        <authorList>
            <person name="Almasi E."/>
            <person name="Sahu N."/>
            <person name="Krizsan K."/>
            <person name="Balint B."/>
            <person name="Kovacs G.M."/>
            <person name="Kiss B."/>
            <person name="Cseklye J."/>
            <person name="Drula E."/>
            <person name="Henrissat B."/>
            <person name="Nagy I."/>
            <person name="Chovatia M."/>
            <person name="Adam C."/>
            <person name="LaButti K."/>
            <person name="Lipzen A."/>
            <person name="Riley R."/>
            <person name="Grigoriev I.V."/>
            <person name="Nagy L.G."/>
        </authorList>
    </citation>
    <scope>NUCLEOTIDE SEQUENCE [LARGE SCALE GENOMIC DNA]</scope>
    <source>
        <strain evidence="13 14">NL-1724</strain>
    </source>
</reference>
<comment type="subcellular location">
    <subcellularLocation>
        <location evidence="2">Mitochondrion inner membrane</location>
        <topology evidence="2">Single-pass membrane protein</topology>
    </subcellularLocation>
</comment>
<comment type="function">
    <text evidence="1">Required for the assembly of the mitochondrial respiratory chain complex IV (CIV), also known as cytochrome c oxidase. May participate in merging the COX1 and COX2 assembly lines.</text>
</comment>
<evidence type="ECO:0000256" key="5">
    <source>
        <dbReference type="ARBA" id="ARBA00019222"/>
    </source>
</evidence>
<keyword evidence="7" id="KW-0999">Mitochondrion inner membrane</keyword>
<evidence type="ECO:0000256" key="11">
    <source>
        <dbReference type="SAM" id="MobiDB-lite"/>
    </source>
</evidence>
<feature type="transmembrane region" description="Helical" evidence="12">
    <location>
        <begin position="23"/>
        <end position="44"/>
    </location>
</feature>
<evidence type="ECO:0000256" key="8">
    <source>
        <dbReference type="ARBA" id="ARBA00022989"/>
    </source>
</evidence>
<dbReference type="PANTHER" id="PTHR17130">
    <property type="entry name" value="MITOCHONDRIAL OUTER MEMBRANE PROTEIN 25"/>
    <property type="match status" value="1"/>
</dbReference>
<evidence type="ECO:0000313" key="14">
    <source>
        <dbReference type="Proteomes" id="UP000320762"/>
    </source>
</evidence>
<dbReference type="STRING" id="97359.A0A550C950"/>
<dbReference type="AlphaFoldDB" id="A0A550C950"/>
<evidence type="ECO:0000256" key="9">
    <source>
        <dbReference type="ARBA" id="ARBA00023128"/>
    </source>
</evidence>
<dbReference type="InterPro" id="IPR020164">
    <property type="entry name" value="Cyt_c_Oxase_assmbl_COX16"/>
</dbReference>
<dbReference type="EMBL" id="VDMD01000017">
    <property type="protein sequence ID" value="TRM61332.1"/>
    <property type="molecule type" value="Genomic_DNA"/>
</dbReference>
<keyword evidence="14" id="KW-1185">Reference proteome</keyword>
<evidence type="ECO:0000256" key="12">
    <source>
        <dbReference type="SAM" id="Phobius"/>
    </source>
</evidence>
<dbReference type="OrthoDB" id="5516033at2759"/>
<evidence type="ECO:0000256" key="10">
    <source>
        <dbReference type="ARBA" id="ARBA00023136"/>
    </source>
</evidence>
<comment type="caution">
    <text evidence="13">The sequence shown here is derived from an EMBL/GenBank/DDBJ whole genome shotgun (WGS) entry which is preliminary data.</text>
</comment>
<gene>
    <name evidence="13" type="ORF">BD626DRAFT_570980</name>
</gene>
<keyword evidence="6 12" id="KW-0812">Transmembrane</keyword>
<keyword evidence="9" id="KW-0496">Mitochondrion</keyword>
<proteinExistence type="inferred from homology"/>
<protein>
    <recommendedName>
        <fullName evidence="4">Cytochrome c oxidase assembly protein COX16, mitochondrial</fullName>
    </recommendedName>
    <alternativeName>
        <fullName evidence="5">Cytochrome c oxidase assembly protein cox16, mitochondrial</fullName>
    </alternativeName>
</protein>
<keyword evidence="8 12" id="KW-1133">Transmembrane helix</keyword>
<evidence type="ECO:0000256" key="7">
    <source>
        <dbReference type="ARBA" id="ARBA00022792"/>
    </source>
</evidence>
<comment type="similarity">
    <text evidence="3">Belongs to the COX16 family.</text>
</comment>
<dbReference type="Pfam" id="PF14138">
    <property type="entry name" value="COX16"/>
    <property type="match status" value="1"/>
</dbReference>
<evidence type="ECO:0000256" key="6">
    <source>
        <dbReference type="ARBA" id="ARBA00022692"/>
    </source>
</evidence>
<dbReference type="PANTHER" id="PTHR17130:SF14">
    <property type="entry name" value="CYTOCHROME C OXIDASE ASSEMBLY PROTEIN COX16 HOMOLOG, MITOCHONDRIAL"/>
    <property type="match status" value="1"/>
</dbReference>
<accession>A0A550C950</accession>
<dbReference type="GO" id="GO:0033617">
    <property type="term" value="P:mitochondrial respiratory chain complex IV assembly"/>
    <property type="evidence" value="ECO:0007669"/>
    <property type="project" value="TreeGrafter"/>
</dbReference>
<evidence type="ECO:0000256" key="3">
    <source>
        <dbReference type="ARBA" id="ARBA00008370"/>
    </source>
</evidence>
<evidence type="ECO:0000313" key="13">
    <source>
        <dbReference type="EMBL" id="TRM61332.1"/>
    </source>
</evidence>
<keyword evidence="10 12" id="KW-0472">Membrane</keyword>
<sequence>MPAFQRRPLSEGKFYQTLNKNPLLFGIPFCLLMVGASYAMVPFTQTRYDLHDKKVQVMTKEQELNLQKNRKKFDIREEYYRLSQEVDDTWEQKRVPRPTGTPEWGVAPAQSNAVPDEPVTLPKKSS</sequence>
<dbReference type="Proteomes" id="UP000320762">
    <property type="component" value="Unassembled WGS sequence"/>
</dbReference>
<organism evidence="13 14">
    <name type="scientific">Schizophyllum amplum</name>
    <dbReference type="NCBI Taxonomy" id="97359"/>
    <lineage>
        <taxon>Eukaryota</taxon>
        <taxon>Fungi</taxon>
        <taxon>Dikarya</taxon>
        <taxon>Basidiomycota</taxon>
        <taxon>Agaricomycotina</taxon>
        <taxon>Agaricomycetes</taxon>
        <taxon>Agaricomycetidae</taxon>
        <taxon>Agaricales</taxon>
        <taxon>Schizophyllaceae</taxon>
        <taxon>Schizophyllum</taxon>
    </lineage>
</organism>
<evidence type="ECO:0000256" key="1">
    <source>
        <dbReference type="ARBA" id="ARBA00002490"/>
    </source>
</evidence>
<evidence type="ECO:0000256" key="4">
    <source>
        <dbReference type="ARBA" id="ARBA00015368"/>
    </source>
</evidence>
<evidence type="ECO:0000256" key="2">
    <source>
        <dbReference type="ARBA" id="ARBA00004434"/>
    </source>
</evidence>
<dbReference type="GO" id="GO:0005743">
    <property type="term" value="C:mitochondrial inner membrane"/>
    <property type="evidence" value="ECO:0007669"/>
    <property type="project" value="UniProtKB-SubCell"/>
</dbReference>
<feature type="region of interest" description="Disordered" evidence="11">
    <location>
        <begin position="90"/>
        <end position="126"/>
    </location>
</feature>